<organism evidence="2 3">
    <name type="scientific">Companilactobacillus baiquanensis</name>
    <dbReference type="NCBI Taxonomy" id="2486005"/>
    <lineage>
        <taxon>Bacteria</taxon>
        <taxon>Bacillati</taxon>
        <taxon>Bacillota</taxon>
        <taxon>Bacilli</taxon>
        <taxon>Lactobacillales</taxon>
        <taxon>Lactobacillaceae</taxon>
        <taxon>Companilactobacillus</taxon>
    </lineage>
</organism>
<proteinExistence type="predicted"/>
<protein>
    <recommendedName>
        <fullName evidence="4">DUF2334 domain-containing protein</fullName>
    </recommendedName>
</protein>
<evidence type="ECO:0000313" key="2">
    <source>
        <dbReference type="EMBL" id="MFC6322230.1"/>
    </source>
</evidence>
<comment type="caution">
    <text evidence="2">The sequence shown here is derived from an EMBL/GenBank/DDBJ whole genome shotgun (WGS) entry which is preliminary data.</text>
</comment>
<name>A0ABW1UU16_9LACO</name>
<evidence type="ECO:0008006" key="4">
    <source>
        <dbReference type="Google" id="ProtNLM"/>
    </source>
</evidence>
<keyword evidence="3" id="KW-1185">Reference proteome</keyword>
<feature type="transmembrane region" description="Helical" evidence="1">
    <location>
        <begin position="486"/>
        <end position="509"/>
    </location>
</feature>
<sequence>MQNRVIKVLFLVFLSMIIVFGFNTSQKVNAAENKDQVMLVYDSENTTDKGNKKIDALQRVLTSMNLKVRTLSQSKYKSGMLTKKYLGIISMVNWDQVGFVNKSFIKDRNNFSGIKLHIGNNISKDEVSSLGAKSSKLYQQQLTLKNKGSSQILPFSETITVLTDLPDGSQTIGVLNTQQPDLKTYGYGIINGKNGYLPYFDSTGLSYLTAVEMISKLFAKQGSFLPMLTITGVSPISDLKMLDKVSEFCYKNKIPFAISTTSVADNTGMKAFTRFTSELRNIENRGGIIFIKSPEVAGSGNNSSELRQVLTSYIVSLAKDKVYPVGISTDGFWNQDKILRKNFLMSADHWILLPNSNVTYLKQDNRSQIADMSYLGIKASSLKDVKKSAKTKFTTPTAILFPLPGSNVELASFKEEINKFVWFNPKKAGMTTAISTGTSTVSFKNGDYFVNGKKENIDTANSSSVFNKTIKKKAVLKNYFNVQGNVLMILFAVITIILIIFILLGRRIYWNGFNKRK</sequence>
<accession>A0ABW1UU16</accession>
<keyword evidence="1" id="KW-0472">Membrane</keyword>
<dbReference type="EMBL" id="JBHSSN010000002">
    <property type="protein sequence ID" value="MFC6322230.1"/>
    <property type="molecule type" value="Genomic_DNA"/>
</dbReference>
<evidence type="ECO:0000256" key="1">
    <source>
        <dbReference type="SAM" id="Phobius"/>
    </source>
</evidence>
<evidence type="ECO:0000313" key="3">
    <source>
        <dbReference type="Proteomes" id="UP001596186"/>
    </source>
</evidence>
<reference evidence="3" key="1">
    <citation type="journal article" date="2019" name="Int. J. Syst. Evol. Microbiol.">
        <title>The Global Catalogue of Microorganisms (GCM) 10K type strain sequencing project: providing services to taxonomists for standard genome sequencing and annotation.</title>
        <authorList>
            <consortium name="The Broad Institute Genomics Platform"/>
            <consortium name="The Broad Institute Genome Sequencing Center for Infectious Disease"/>
            <person name="Wu L."/>
            <person name="Ma J."/>
        </authorList>
    </citation>
    <scope>NUCLEOTIDE SEQUENCE [LARGE SCALE GENOMIC DNA]</scope>
    <source>
        <strain evidence="3">CCM 8895</strain>
    </source>
</reference>
<dbReference type="Proteomes" id="UP001596186">
    <property type="component" value="Unassembled WGS sequence"/>
</dbReference>
<keyword evidence="1" id="KW-0812">Transmembrane</keyword>
<dbReference type="RefSeq" id="WP_125591517.1">
    <property type="nucleotide sequence ID" value="NZ_JBHSSN010000002.1"/>
</dbReference>
<gene>
    <name evidence="2" type="ORF">ACFP1F_00420</name>
</gene>
<keyword evidence="1" id="KW-1133">Transmembrane helix</keyword>